<gene>
    <name evidence="4" type="primary">rpl13</name>
    <name evidence="5" type="ORF">SZ63_03410</name>
</gene>
<dbReference type="InterPro" id="IPR005755">
    <property type="entry name" value="Ribosomal_uL13_euk/arc"/>
</dbReference>
<dbReference type="CDD" id="cd00392">
    <property type="entry name" value="Ribosomal_L13"/>
    <property type="match status" value="1"/>
</dbReference>
<dbReference type="InterPro" id="IPR005822">
    <property type="entry name" value="Ribosomal_uL13"/>
</dbReference>
<evidence type="ECO:0000256" key="3">
    <source>
        <dbReference type="ARBA" id="ARBA00023274"/>
    </source>
</evidence>
<protein>
    <recommendedName>
        <fullName evidence="4">Large ribosomal subunit protein uL13</fullName>
    </recommendedName>
</protein>
<dbReference type="OrthoDB" id="7668at2157"/>
<dbReference type="NCBIfam" id="TIGR01077">
    <property type="entry name" value="L13_A_E"/>
    <property type="match status" value="1"/>
</dbReference>
<keyword evidence="6" id="KW-1185">Reference proteome</keyword>
<keyword evidence="3 4" id="KW-0687">Ribonucleoprotein</keyword>
<dbReference type="Proteomes" id="UP000035301">
    <property type="component" value="Unassembled WGS sequence"/>
</dbReference>
<accession>A0A0H1QZ02</accession>
<comment type="caution">
    <text evidence="5">The sequence shown here is derived from an EMBL/GenBank/DDBJ whole genome shotgun (WGS) entry which is preliminary data.</text>
</comment>
<dbReference type="EMBL" id="JXOJ01000002">
    <property type="protein sequence ID" value="KLK88125.1"/>
    <property type="molecule type" value="Genomic_DNA"/>
</dbReference>
<comment type="function">
    <text evidence="4">This protein is one of the early assembly proteins of the 50S ribosomal subunit, although it is not seen to bind rRNA by itself. It is important during the early stages of 50S assembly.</text>
</comment>
<dbReference type="GO" id="GO:0003729">
    <property type="term" value="F:mRNA binding"/>
    <property type="evidence" value="ECO:0007669"/>
    <property type="project" value="TreeGrafter"/>
</dbReference>
<comment type="subunit">
    <text evidence="4">Part of the 50S ribosomal subunit.</text>
</comment>
<dbReference type="PANTHER" id="PTHR11545:SF3">
    <property type="entry name" value="LARGE RIBOSOMAL SUBUNIT PROTEIN UL13"/>
    <property type="match status" value="1"/>
</dbReference>
<name>A0A0H1QZ02_9EURY</name>
<evidence type="ECO:0000313" key="6">
    <source>
        <dbReference type="Proteomes" id="UP000035301"/>
    </source>
</evidence>
<dbReference type="STRING" id="1550566.SZ63_03410"/>
<dbReference type="PANTHER" id="PTHR11545">
    <property type="entry name" value="RIBOSOMAL PROTEIN L13"/>
    <property type="match status" value="1"/>
</dbReference>
<dbReference type="Gene3D" id="3.90.1180.10">
    <property type="entry name" value="Ribosomal protein L13"/>
    <property type="match status" value="1"/>
</dbReference>
<dbReference type="PATRIC" id="fig|1550566.3.peg.737"/>
<evidence type="ECO:0000256" key="1">
    <source>
        <dbReference type="ARBA" id="ARBA00006227"/>
    </source>
</evidence>
<dbReference type="GO" id="GO:0003735">
    <property type="term" value="F:structural constituent of ribosome"/>
    <property type="evidence" value="ECO:0007669"/>
    <property type="project" value="UniProtKB-UniRule"/>
</dbReference>
<dbReference type="RefSeq" id="WP_048181231.1">
    <property type="nucleotide sequence ID" value="NZ_JXOJ01000002.1"/>
</dbReference>
<dbReference type="AlphaFoldDB" id="A0A0H1QZ02"/>
<comment type="similarity">
    <text evidence="1 4">Belongs to the universal ribosomal protein uL13 family.</text>
</comment>
<dbReference type="Pfam" id="PF00572">
    <property type="entry name" value="Ribosomal_L13"/>
    <property type="match status" value="1"/>
</dbReference>
<dbReference type="PIRSF" id="PIRSF002181">
    <property type="entry name" value="Ribosomal_L13"/>
    <property type="match status" value="1"/>
</dbReference>
<keyword evidence="2 4" id="KW-0689">Ribosomal protein</keyword>
<dbReference type="GO" id="GO:0022625">
    <property type="term" value="C:cytosolic large ribosomal subunit"/>
    <property type="evidence" value="ECO:0007669"/>
    <property type="project" value="UniProtKB-UniRule"/>
</dbReference>
<evidence type="ECO:0000313" key="5">
    <source>
        <dbReference type="EMBL" id="KLK88125.1"/>
    </source>
</evidence>
<evidence type="ECO:0000256" key="4">
    <source>
        <dbReference type="HAMAP-Rule" id="MF_01366"/>
    </source>
</evidence>
<dbReference type="SUPFAM" id="SSF52161">
    <property type="entry name" value="Ribosomal protein L13"/>
    <property type="match status" value="1"/>
</dbReference>
<dbReference type="NCBIfam" id="NF005004">
    <property type="entry name" value="PRK06394.1"/>
    <property type="match status" value="1"/>
</dbReference>
<dbReference type="InterPro" id="IPR005823">
    <property type="entry name" value="Ribosomal_uL13_bac-type"/>
</dbReference>
<dbReference type="GO" id="GO:0017148">
    <property type="term" value="P:negative regulation of translation"/>
    <property type="evidence" value="ECO:0007669"/>
    <property type="project" value="TreeGrafter"/>
</dbReference>
<organism evidence="5 6">
    <name type="scientific">Methanoculleus sediminis</name>
    <dbReference type="NCBI Taxonomy" id="1550566"/>
    <lineage>
        <taxon>Archaea</taxon>
        <taxon>Methanobacteriati</taxon>
        <taxon>Methanobacteriota</taxon>
        <taxon>Stenosarchaea group</taxon>
        <taxon>Methanomicrobia</taxon>
        <taxon>Methanomicrobiales</taxon>
        <taxon>Methanomicrobiaceae</taxon>
        <taxon>Methanoculleus</taxon>
    </lineage>
</organism>
<sequence>MVTVIDADGLLLGRMASIVAQRALAGEEIAIVNVEKAIVSGNRAQVLANYTTKRERGSREGGPFFPRRPDHIVKRTIRGMLPYKRERGIAAFKRIKTYVGVPMEFDGMETETLEAAHVDRLGSTRYVTIGAISNNLGAKY</sequence>
<reference evidence="5 6" key="1">
    <citation type="journal article" date="2015" name="Int. J. Syst. Evol. Microbiol.">
        <title>Methanoculleus sediminis sp. nov., a methanogen from sediments near a submarine mud volcano.</title>
        <authorList>
            <person name="Chen S.C."/>
            <person name="Chen M.F."/>
            <person name="Lai M.C."/>
            <person name="Weng C.Y."/>
            <person name="Wu S.Y."/>
            <person name="Lin S."/>
            <person name="Yang T.F."/>
            <person name="Chen P.C."/>
        </authorList>
    </citation>
    <scope>NUCLEOTIDE SEQUENCE [LARGE SCALE GENOMIC DNA]</scope>
    <source>
        <strain evidence="5 6">S3Fa</strain>
    </source>
</reference>
<proteinExistence type="inferred from homology"/>
<evidence type="ECO:0000256" key="2">
    <source>
        <dbReference type="ARBA" id="ARBA00022980"/>
    </source>
</evidence>
<dbReference type="HAMAP" id="MF_01366">
    <property type="entry name" value="Ribosomal_uL13"/>
    <property type="match status" value="1"/>
</dbReference>
<dbReference type="InterPro" id="IPR036899">
    <property type="entry name" value="Ribosomal_uL13_sf"/>
</dbReference>
<dbReference type="GO" id="GO:0006412">
    <property type="term" value="P:translation"/>
    <property type="evidence" value="ECO:0007669"/>
    <property type="project" value="UniProtKB-UniRule"/>
</dbReference>